<dbReference type="FunFam" id="2.160.20.10:FF:000029">
    <property type="entry name" value="Pectinesterase 4"/>
    <property type="match status" value="1"/>
</dbReference>
<feature type="signal peptide" evidence="8">
    <location>
        <begin position="1"/>
        <end position="23"/>
    </location>
</feature>
<dbReference type="InterPro" id="IPR011050">
    <property type="entry name" value="Pectin_lyase_fold/virulence"/>
</dbReference>
<dbReference type="InterPro" id="IPR035513">
    <property type="entry name" value="Invertase/methylesterase_inhib"/>
</dbReference>
<feature type="chain" id="PRO_5013988083" description="Pectinesterase" evidence="8">
    <location>
        <begin position="24"/>
        <end position="541"/>
    </location>
</feature>
<dbReference type="InterPro" id="IPR000070">
    <property type="entry name" value="Pectinesterase_cat"/>
</dbReference>
<proteinExistence type="predicted"/>
<dbReference type="PANTHER" id="PTHR31707">
    <property type="entry name" value="PECTINESTERASE"/>
    <property type="match status" value="1"/>
</dbReference>
<dbReference type="InterPro" id="IPR012334">
    <property type="entry name" value="Pectin_lyas_fold"/>
</dbReference>
<evidence type="ECO:0000256" key="5">
    <source>
        <dbReference type="ARBA" id="ARBA00022801"/>
    </source>
</evidence>
<evidence type="ECO:0000313" key="11">
    <source>
        <dbReference type="Proteomes" id="UP000236161"/>
    </source>
</evidence>
<accession>A0A2I0AVP8</accession>
<protein>
    <recommendedName>
        <fullName evidence="3 8">Pectinesterase</fullName>
        <ecNumber evidence="3 8">3.1.1.11</ecNumber>
    </recommendedName>
</protein>
<organism evidence="10 11">
    <name type="scientific">Apostasia shenzhenica</name>
    <dbReference type="NCBI Taxonomy" id="1088818"/>
    <lineage>
        <taxon>Eukaryota</taxon>
        <taxon>Viridiplantae</taxon>
        <taxon>Streptophyta</taxon>
        <taxon>Embryophyta</taxon>
        <taxon>Tracheophyta</taxon>
        <taxon>Spermatophyta</taxon>
        <taxon>Magnoliopsida</taxon>
        <taxon>Liliopsida</taxon>
        <taxon>Asparagales</taxon>
        <taxon>Orchidaceae</taxon>
        <taxon>Apostasioideae</taxon>
        <taxon>Apostasia</taxon>
    </lineage>
</organism>
<dbReference type="SUPFAM" id="SSF101148">
    <property type="entry name" value="Plant invertase/pectin methylesterase inhibitor"/>
    <property type="match status" value="1"/>
</dbReference>
<dbReference type="OrthoDB" id="2019149at2759"/>
<name>A0A2I0AVP8_9ASPA</name>
<feature type="domain" description="Pectinesterase catalytic" evidence="9">
    <location>
        <begin position="225"/>
        <end position="524"/>
    </location>
</feature>
<comment type="catalytic activity">
    <reaction evidence="8">
        <text>[(1-&gt;4)-alpha-D-galacturonosyl methyl ester](n) + n H2O = [(1-&gt;4)-alpha-D-galacturonosyl](n) + n methanol + n H(+)</text>
        <dbReference type="Rhea" id="RHEA:22380"/>
        <dbReference type="Rhea" id="RHEA-COMP:14570"/>
        <dbReference type="Rhea" id="RHEA-COMP:14573"/>
        <dbReference type="ChEBI" id="CHEBI:15377"/>
        <dbReference type="ChEBI" id="CHEBI:15378"/>
        <dbReference type="ChEBI" id="CHEBI:17790"/>
        <dbReference type="ChEBI" id="CHEBI:140522"/>
        <dbReference type="ChEBI" id="CHEBI:140523"/>
        <dbReference type="EC" id="3.1.1.11"/>
    </reaction>
</comment>
<sequence>MAPFSRFPILLVLLLLLLTAAAAATAAAAISDECPANPCSDSCNSSLCASIVSMLQASAVAIEEYGLHAVEQSIEVARKTAAFLGGAGDGPAMGICREMAAVGADELELARNMLEAGTGADGGVSPVVTAAGAATLRMLLTSAAVSATTCLEGLEEKGVAGGEVFRRVEEARELFGIALDLVHVSLERVAAERIAVDTFDEWTFHPTASMTIQSSLESLQVTQTVTVAKDGGGNFTTVKDAVAFASQNPPPPSGYFKILVSPGVYEENVVIPKYLNGLILQGAGIERTVITSGRSSADGYETFDTATLAVNGCRFIASGITIKNTAGREKMQAVAVRNSADLSVFHQCLFVGFQDTLYAHSKRQLYVGCSIFGTVDFIFGSAAAVFQNCSIMPRLPLPGQKNTITAQGKRCPREQSGFSVHLSRVFPARDLADGSATARVSTYLGRPWKSCSTTVFMQSNLGGFIDPAGWIEWDGRNPPPPTIYYGEYDNVGPGASTAERVGWEVHKKMTEEEAERFTVAALIDEGSWPGNTGVPFESGLI</sequence>
<evidence type="ECO:0000259" key="9">
    <source>
        <dbReference type="Pfam" id="PF01095"/>
    </source>
</evidence>
<evidence type="ECO:0000256" key="3">
    <source>
        <dbReference type="ARBA" id="ARBA00013229"/>
    </source>
</evidence>
<dbReference type="UniPathway" id="UPA00545">
    <property type="reaction ID" value="UER00823"/>
</dbReference>
<dbReference type="SUPFAM" id="SSF51126">
    <property type="entry name" value="Pectin lyase-like"/>
    <property type="match status" value="1"/>
</dbReference>
<keyword evidence="5 8" id="KW-0378">Hydrolase</keyword>
<dbReference type="AlphaFoldDB" id="A0A2I0AVP8"/>
<evidence type="ECO:0000256" key="7">
    <source>
        <dbReference type="PROSITE-ProRule" id="PRU10040"/>
    </source>
</evidence>
<evidence type="ECO:0000256" key="4">
    <source>
        <dbReference type="ARBA" id="ARBA00022512"/>
    </source>
</evidence>
<evidence type="ECO:0000256" key="2">
    <source>
        <dbReference type="ARBA" id="ARBA00005184"/>
    </source>
</evidence>
<evidence type="ECO:0000256" key="8">
    <source>
        <dbReference type="RuleBase" id="RU000589"/>
    </source>
</evidence>
<dbReference type="GO" id="GO:0042545">
    <property type="term" value="P:cell wall modification"/>
    <property type="evidence" value="ECO:0007669"/>
    <property type="project" value="UniProtKB-UniRule"/>
</dbReference>
<dbReference type="PROSITE" id="PS00503">
    <property type="entry name" value="PECTINESTERASE_2"/>
    <property type="match status" value="1"/>
</dbReference>
<gene>
    <name evidence="10" type="primary">PME41</name>
    <name evidence="10" type="ORF">AXF42_Ash018085</name>
</gene>
<dbReference type="EC" id="3.1.1.11" evidence="3 8"/>
<reference evidence="10 11" key="1">
    <citation type="journal article" date="2017" name="Nature">
        <title>The Apostasia genome and the evolution of orchids.</title>
        <authorList>
            <person name="Zhang G.Q."/>
            <person name="Liu K.W."/>
            <person name="Li Z."/>
            <person name="Lohaus R."/>
            <person name="Hsiao Y.Y."/>
            <person name="Niu S.C."/>
            <person name="Wang J.Y."/>
            <person name="Lin Y.C."/>
            <person name="Xu Q."/>
            <person name="Chen L.J."/>
            <person name="Yoshida K."/>
            <person name="Fujiwara S."/>
            <person name="Wang Z.W."/>
            <person name="Zhang Y.Q."/>
            <person name="Mitsuda N."/>
            <person name="Wang M."/>
            <person name="Liu G.H."/>
            <person name="Pecoraro L."/>
            <person name="Huang H.X."/>
            <person name="Xiao X.J."/>
            <person name="Lin M."/>
            <person name="Wu X.Y."/>
            <person name="Wu W.L."/>
            <person name="Chen Y.Y."/>
            <person name="Chang S.B."/>
            <person name="Sakamoto S."/>
            <person name="Ohme-Takagi M."/>
            <person name="Yagi M."/>
            <person name="Zeng S.J."/>
            <person name="Shen C.Y."/>
            <person name="Yeh C.M."/>
            <person name="Luo Y.B."/>
            <person name="Tsai W.C."/>
            <person name="Van de Peer Y."/>
            <person name="Liu Z.J."/>
        </authorList>
    </citation>
    <scope>NUCLEOTIDE SEQUENCE [LARGE SCALE GENOMIC DNA]</scope>
    <source>
        <strain evidence="11">cv. Shenzhen</strain>
        <tissue evidence="10">Stem</tissue>
    </source>
</reference>
<keyword evidence="4" id="KW-0964">Secreted</keyword>
<keyword evidence="8" id="KW-0732">Signal</keyword>
<dbReference type="Gene3D" id="2.160.20.10">
    <property type="entry name" value="Single-stranded right-handed beta-helix, Pectin lyase-like"/>
    <property type="match status" value="1"/>
</dbReference>
<feature type="active site" evidence="7">
    <location>
        <position position="376"/>
    </location>
</feature>
<dbReference type="Pfam" id="PF01095">
    <property type="entry name" value="Pectinesterase"/>
    <property type="match status" value="1"/>
</dbReference>
<dbReference type="Gene3D" id="1.20.140.40">
    <property type="entry name" value="Invertase/pectin methylesterase inhibitor family protein"/>
    <property type="match status" value="1"/>
</dbReference>
<evidence type="ECO:0000313" key="10">
    <source>
        <dbReference type="EMBL" id="PKA59618.1"/>
    </source>
</evidence>
<dbReference type="GO" id="GO:0045490">
    <property type="term" value="P:pectin catabolic process"/>
    <property type="evidence" value="ECO:0007669"/>
    <property type="project" value="UniProtKB-UniRule"/>
</dbReference>
<dbReference type="InterPro" id="IPR033131">
    <property type="entry name" value="Pectinesterase_Asp_AS"/>
</dbReference>
<dbReference type="Proteomes" id="UP000236161">
    <property type="component" value="Unassembled WGS sequence"/>
</dbReference>
<comment type="subcellular location">
    <subcellularLocation>
        <location evidence="1">Secreted</location>
        <location evidence="1">Cell wall</location>
    </subcellularLocation>
</comment>
<dbReference type="STRING" id="1088818.A0A2I0AVP8"/>
<keyword evidence="4" id="KW-0134">Cell wall</keyword>
<dbReference type="EMBL" id="KZ451947">
    <property type="protein sequence ID" value="PKA59618.1"/>
    <property type="molecule type" value="Genomic_DNA"/>
</dbReference>
<evidence type="ECO:0000256" key="6">
    <source>
        <dbReference type="ARBA" id="ARBA00023085"/>
    </source>
</evidence>
<keyword evidence="6 8" id="KW-0063">Aspartyl esterase</keyword>
<evidence type="ECO:0000256" key="1">
    <source>
        <dbReference type="ARBA" id="ARBA00004191"/>
    </source>
</evidence>
<dbReference type="GO" id="GO:0030599">
    <property type="term" value="F:pectinesterase activity"/>
    <property type="evidence" value="ECO:0007669"/>
    <property type="project" value="UniProtKB-UniRule"/>
</dbReference>
<comment type="pathway">
    <text evidence="2 8">Glycan metabolism; pectin degradation; 2-dehydro-3-deoxy-D-gluconate from pectin: step 1/5.</text>
</comment>
<keyword evidence="11" id="KW-1185">Reference proteome</keyword>